<gene>
    <name evidence="2" type="ORF">EgrG_000480350</name>
</gene>
<dbReference type="WBParaSite" id="EgrG_000480350">
    <property type="protein sequence ID" value="EgrG_000480350"/>
    <property type="gene ID" value="EgrG_000480350"/>
</dbReference>
<evidence type="ECO:0000313" key="3">
    <source>
        <dbReference type="Proteomes" id="UP000492820"/>
    </source>
</evidence>
<reference evidence="2 3" key="1">
    <citation type="journal article" date="2013" name="Nature">
        <title>The genomes of four tapeworm species reveal adaptations to parasitism.</title>
        <authorList>
            <person name="Tsai I.J."/>
            <person name="Zarowiecki M."/>
            <person name="Holroyd N."/>
            <person name="Garciarrubio A."/>
            <person name="Sanchez-Flores A."/>
            <person name="Brooks K.L."/>
            <person name="Tracey A."/>
            <person name="Bobes R.J."/>
            <person name="Fragoso G."/>
            <person name="Sciutto E."/>
            <person name="Aslett M."/>
            <person name="Beasley H."/>
            <person name="Bennett H.M."/>
            <person name="Cai J."/>
            <person name="Camicia F."/>
            <person name="Clark R."/>
            <person name="Cucher M."/>
            <person name="De Silva N."/>
            <person name="Day T.A."/>
            <person name="Deplazes P."/>
            <person name="Estrada K."/>
            <person name="Fernandez C."/>
            <person name="Holland P.W."/>
            <person name="Hou J."/>
            <person name="Hu S."/>
            <person name="Huckvale T."/>
            <person name="Hung S.S."/>
            <person name="Kamenetzky L."/>
            <person name="Keane J.A."/>
            <person name="Kiss F."/>
            <person name="Koziol U."/>
            <person name="Lambert O."/>
            <person name="Liu K."/>
            <person name="Luo X."/>
            <person name="Luo Y."/>
            <person name="Macchiaroli N."/>
            <person name="Nichol S."/>
            <person name="Paps J."/>
            <person name="Parkinson J."/>
            <person name="Pouchkina-Stantcheva N."/>
            <person name="Riddiford N."/>
            <person name="Rosenzvit M."/>
            <person name="Salinas G."/>
            <person name="Wasmuth J.D."/>
            <person name="Zamanian M."/>
            <person name="Zheng Y."/>
            <person name="Cai X."/>
            <person name="Soberon X."/>
            <person name="Olson P.D."/>
            <person name="Laclette J.P."/>
            <person name="Brehm K."/>
            <person name="Berriman M."/>
            <person name="Garciarrubio A."/>
            <person name="Bobes R.J."/>
            <person name="Fragoso G."/>
            <person name="Sanchez-Flores A."/>
            <person name="Estrada K."/>
            <person name="Cevallos M.A."/>
            <person name="Morett E."/>
            <person name="Gonzalez V."/>
            <person name="Portillo T."/>
            <person name="Ochoa-Leyva A."/>
            <person name="Jose M.V."/>
            <person name="Sciutto E."/>
            <person name="Landa A."/>
            <person name="Jimenez L."/>
            <person name="Valdes V."/>
            <person name="Carrero J.C."/>
            <person name="Larralde C."/>
            <person name="Morales-Montor J."/>
            <person name="Limon-Lason J."/>
            <person name="Soberon X."/>
            <person name="Laclette J.P."/>
        </authorList>
    </citation>
    <scope>NUCLEOTIDE SEQUENCE [LARGE SCALE GENOMIC DNA]</scope>
</reference>
<dbReference type="EMBL" id="LK028579">
    <property type="protein sequence ID" value="CDS19492.1"/>
    <property type="molecule type" value="Genomic_DNA"/>
</dbReference>
<accession>A0A068WHB4</accession>
<keyword evidence="1" id="KW-1133">Transmembrane helix</keyword>
<feature type="transmembrane region" description="Helical" evidence="1">
    <location>
        <begin position="26"/>
        <end position="59"/>
    </location>
</feature>
<keyword evidence="1" id="KW-0812">Transmembrane</keyword>
<evidence type="ECO:0000256" key="1">
    <source>
        <dbReference type="SAM" id="Phobius"/>
    </source>
</evidence>
<proteinExistence type="predicted"/>
<sequence>MPFCCAFIPQTEFIARIVDKMGPLPIAIVCIIIGIIAMAMCPSISMGFALLFLLASAAVRIREFILVRRARSQGGVGMRAESGLHNAPQPAYSGVENAFPPAAPAYGTDSMMDSMAAGAIRGAAQAVMQKPGY</sequence>
<reference evidence="2" key="2">
    <citation type="submission" date="2014-06" db="EMBL/GenBank/DDBJ databases">
        <authorList>
            <person name="Aslett M."/>
        </authorList>
    </citation>
    <scope>NUCLEOTIDE SEQUENCE</scope>
</reference>
<name>A0A068WHB4_ECHGR</name>
<dbReference type="Proteomes" id="UP000492820">
    <property type="component" value="Unassembled WGS sequence"/>
</dbReference>
<evidence type="ECO:0000313" key="4">
    <source>
        <dbReference type="WBParaSite" id="EgrG_000480350"/>
    </source>
</evidence>
<evidence type="ECO:0000313" key="2">
    <source>
        <dbReference type="EMBL" id="CDS19492.1"/>
    </source>
</evidence>
<protein>
    <submittedName>
        <fullName evidence="4">Transmembrane protein</fullName>
    </submittedName>
</protein>
<dbReference type="AlphaFoldDB" id="A0A068WHB4"/>
<organism evidence="2">
    <name type="scientific">Echinococcus granulosus</name>
    <name type="common">Hydatid tapeworm</name>
    <dbReference type="NCBI Taxonomy" id="6210"/>
    <lineage>
        <taxon>Eukaryota</taxon>
        <taxon>Metazoa</taxon>
        <taxon>Spiralia</taxon>
        <taxon>Lophotrochozoa</taxon>
        <taxon>Platyhelminthes</taxon>
        <taxon>Cestoda</taxon>
        <taxon>Eucestoda</taxon>
        <taxon>Cyclophyllidea</taxon>
        <taxon>Taeniidae</taxon>
        <taxon>Echinococcus</taxon>
        <taxon>Echinococcus granulosus group</taxon>
    </lineage>
</organism>
<reference evidence="4" key="3">
    <citation type="submission" date="2020-10" db="UniProtKB">
        <authorList>
            <consortium name="WormBaseParasite"/>
        </authorList>
    </citation>
    <scope>IDENTIFICATION</scope>
</reference>
<keyword evidence="1" id="KW-0472">Membrane</keyword>